<feature type="transmembrane region" description="Helical" evidence="7">
    <location>
        <begin position="343"/>
        <end position="363"/>
    </location>
</feature>
<dbReference type="InterPro" id="IPR011701">
    <property type="entry name" value="MFS"/>
</dbReference>
<keyword evidence="2" id="KW-0813">Transport</keyword>
<dbReference type="GO" id="GO:0022857">
    <property type="term" value="F:transmembrane transporter activity"/>
    <property type="evidence" value="ECO:0007669"/>
    <property type="project" value="InterPro"/>
</dbReference>
<dbReference type="PANTHER" id="PTHR23513:SF6">
    <property type="entry name" value="MAJOR FACILITATOR SUPERFAMILY ASSOCIATED DOMAIN-CONTAINING PROTEIN"/>
    <property type="match status" value="1"/>
</dbReference>
<dbReference type="PROSITE" id="PS50850">
    <property type="entry name" value="MFS"/>
    <property type="match status" value="1"/>
</dbReference>
<evidence type="ECO:0000313" key="10">
    <source>
        <dbReference type="Proteomes" id="UP000242705"/>
    </source>
</evidence>
<proteinExistence type="predicted"/>
<accession>A0A2T2WQD6</accession>
<comment type="subcellular location">
    <subcellularLocation>
        <location evidence="1">Cell membrane</location>
        <topology evidence="1">Multi-pass membrane protein</topology>
    </subcellularLocation>
</comment>
<evidence type="ECO:0000256" key="6">
    <source>
        <dbReference type="ARBA" id="ARBA00023136"/>
    </source>
</evidence>
<feature type="domain" description="Major facilitator superfamily (MFS) profile" evidence="8">
    <location>
        <begin position="211"/>
        <end position="400"/>
    </location>
</feature>
<dbReference type="AlphaFoldDB" id="A0A2T2WQD6"/>
<evidence type="ECO:0000256" key="1">
    <source>
        <dbReference type="ARBA" id="ARBA00004651"/>
    </source>
</evidence>
<feature type="transmembrane region" description="Helical" evidence="7">
    <location>
        <begin position="43"/>
        <end position="63"/>
    </location>
</feature>
<dbReference type="PANTHER" id="PTHR23513">
    <property type="entry name" value="INTEGRAL MEMBRANE EFFLUX PROTEIN-RELATED"/>
    <property type="match status" value="1"/>
</dbReference>
<evidence type="ECO:0000259" key="8">
    <source>
        <dbReference type="PROSITE" id="PS50850"/>
    </source>
</evidence>
<dbReference type="InterPro" id="IPR020846">
    <property type="entry name" value="MFS_dom"/>
</dbReference>
<dbReference type="Pfam" id="PF07690">
    <property type="entry name" value="MFS_1"/>
    <property type="match status" value="1"/>
</dbReference>
<dbReference type="GO" id="GO:0005886">
    <property type="term" value="C:plasma membrane"/>
    <property type="evidence" value="ECO:0007669"/>
    <property type="project" value="UniProtKB-SubCell"/>
</dbReference>
<dbReference type="Gene3D" id="1.20.1250.20">
    <property type="entry name" value="MFS general substrate transporter like domains"/>
    <property type="match status" value="1"/>
</dbReference>
<keyword evidence="5 7" id="KW-1133">Transmembrane helix</keyword>
<dbReference type="CDD" id="cd06173">
    <property type="entry name" value="MFS_MefA_like"/>
    <property type="match status" value="1"/>
</dbReference>
<keyword evidence="3" id="KW-1003">Cell membrane</keyword>
<name>A0A2T2WQD6_SULTH</name>
<feature type="transmembrane region" description="Helical" evidence="7">
    <location>
        <begin position="303"/>
        <end position="322"/>
    </location>
</feature>
<evidence type="ECO:0000256" key="7">
    <source>
        <dbReference type="SAM" id="Phobius"/>
    </source>
</evidence>
<evidence type="ECO:0000256" key="2">
    <source>
        <dbReference type="ARBA" id="ARBA00022448"/>
    </source>
</evidence>
<evidence type="ECO:0000256" key="3">
    <source>
        <dbReference type="ARBA" id="ARBA00022475"/>
    </source>
</evidence>
<protein>
    <recommendedName>
        <fullName evidence="8">Major facilitator superfamily (MFS) profile domain-containing protein</fullName>
    </recommendedName>
</protein>
<feature type="transmembrane region" description="Helical" evidence="7">
    <location>
        <begin position="369"/>
        <end position="387"/>
    </location>
</feature>
<feature type="transmembrane region" description="Helical" evidence="7">
    <location>
        <begin position="213"/>
        <end position="239"/>
    </location>
</feature>
<comment type="caution">
    <text evidence="9">The sequence shown here is derived from an EMBL/GenBank/DDBJ whole genome shotgun (WGS) entry which is preliminary data.</text>
</comment>
<evidence type="ECO:0000256" key="4">
    <source>
        <dbReference type="ARBA" id="ARBA00022692"/>
    </source>
</evidence>
<feature type="transmembrane region" description="Helical" evidence="7">
    <location>
        <begin position="83"/>
        <end position="112"/>
    </location>
</feature>
<dbReference type="Proteomes" id="UP000242705">
    <property type="component" value="Unassembled WGS sequence"/>
</dbReference>
<dbReference type="InterPro" id="IPR036259">
    <property type="entry name" value="MFS_trans_sf"/>
</dbReference>
<feature type="transmembrane region" description="Helical" evidence="7">
    <location>
        <begin position="280"/>
        <end position="297"/>
    </location>
</feature>
<dbReference type="SUPFAM" id="SSF103473">
    <property type="entry name" value="MFS general substrate transporter"/>
    <property type="match status" value="1"/>
</dbReference>
<dbReference type="EMBL" id="PXYX01000053">
    <property type="protein sequence ID" value="PSR24451.1"/>
    <property type="molecule type" value="Genomic_DNA"/>
</dbReference>
<evidence type="ECO:0000313" key="9">
    <source>
        <dbReference type="EMBL" id="PSR24451.1"/>
    </source>
</evidence>
<reference evidence="9 10" key="1">
    <citation type="journal article" date="2014" name="BMC Genomics">
        <title>Comparison of environmental and isolate Sulfobacillus genomes reveals diverse carbon, sulfur, nitrogen, and hydrogen metabolisms.</title>
        <authorList>
            <person name="Justice N.B."/>
            <person name="Norman A."/>
            <person name="Brown C.T."/>
            <person name="Singh A."/>
            <person name="Thomas B.C."/>
            <person name="Banfield J.F."/>
        </authorList>
    </citation>
    <scope>NUCLEOTIDE SEQUENCE [LARGE SCALE GENOMIC DNA]</scope>
    <source>
        <strain evidence="9">AMDSBA5</strain>
    </source>
</reference>
<sequence>MKKTLAIGWVSADVFSTFGDQLYKFALPWVILADTKSKWDLSLVSATQQAAILIFGMVIGVLVDRPKRLQLMIGAVSAEAVGVAILSYLHVVGALVGVYAIIFLIATLGQIYKSGVSSVLPLVVQDGQLEQANGMIQTARTATQFLGPIVAGWLILRSNHAPFLIDATTFLVLAGAMAVMQRPIAIHLPRPTAKRSLWQETLDGVQYLRSDAILLQFAVIMALVNLGLTGALAMVVYPIQRDFHLHSMAGGVIVAVASFGSMLGSMATAGVVKRIGTMKALVGSLFVVGLGIVGMAAPAMTSFFAGYALTLAGAALFNVAILSLQQRRTPAALRGRVTSTSLVMARFTAPIGALLTGVIGAAYGVESALFVNAGIVLITAVAAAWNIRHFVSTEEEVAAR</sequence>
<gene>
    <name evidence="9" type="ORF">C7B47_14755</name>
</gene>
<keyword evidence="6 7" id="KW-0472">Membrane</keyword>
<keyword evidence="4 7" id="KW-0812">Transmembrane</keyword>
<evidence type="ECO:0000256" key="5">
    <source>
        <dbReference type="ARBA" id="ARBA00022989"/>
    </source>
</evidence>
<feature type="transmembrane region" description="Helical" evidence="7">
    <location>
        <begin position="245"/>
        <end position="268"/>
    </location>
</feature>
<organism evidence="9 10">
    <name type="scientific">Sulfobacillus thermosulfidooxidans</name>
    <dbReference type="NCBI Taxonomy" id="28034"/>
    <lineage>
        <taxon>Bacteria</taxon>
        <taxon>Bacillati</taxon>
        <taxon>Bacillota</taxon>
        <taxon>Clostridia</taxon>
        <taxon>Eubacteriales</taxon>
        <taxon>Clostridiales Family XVII. Incertae Sedis</taxon>
        <taxon>Sulfobacillus</taxon>
    </lineage>
</organism>